<name>A0AAE0DYP7_9ROSI</name>
<keyword evidence="2" id="KW-1185">Reference proteome</keyword>
<sequence>MFLVPTTGTSLYECPGSRQVNTMDDVASLYEQEDDCEEAEFIKGDEGERVSCVVRRLLFTPKEEKSSQRHSIFRTRCTIQQKVCNVIVDSGSSENIVSRALVKALKLATEKHPSPYKIGWIN</sequence>
<dbReference type="PANTHER" id="PTHR35046">
    <property type="entry name" value="ZINC KNUCKLE (CCHC-TYPE) FAMILY PROTEIN"/>
    <property type="match status" value="1"/>
</dbReference>
<dbReference type="Proteomes" id="UP001281410">
    <property type="component" value="Unassembled WGS sequence"/>
</dbReference>
<dbReference type="PANTHER" id="PTHR35046:SF9">
    <property type="entry name" value="RNA-DIRECTED DNA POLYMERASE"/>
    <property type="match status" value="1"/>
</dbReference>
<dbReference type="EMBL" id="JANJYJ010000008">
    <property type="protein sequence ID" value="KAK3194494.1"/>
    <property type="molecule type" value="Genomic_DNA"/>
</dbReference>
<proteinExistence type="predicted"/>
<protein>
    <recommendedName>
        <fullName evidence="3">Asp_protease_2 domain-containing protein</fullName>
    </recommendedName>
</protein>
<dbReference type="GO" id="GO:0006508">
    <property type="term" value="P:proteolysis"/>
    <property type="evidence" value="ECO:0007669"/>
    <property type="project" value="InterPro"/>
</dbReference>
<comment type="caution">
    <text evidence="1">The sequence shown here is derived from an EMBL/GenBank/DDBJ whole genome shotgun (WGS) entry which is preliminary data.</text>
</comment>
<evidence type="ECO:0000313" key="1">
    <source>
        <dbReference type="EMBL" id="KAK3194494.1"/>
    </source>
</evidence>
<accession>A0AAE0DYP7</accession>
<dbReference type="PROSITE" id="PS00141">
    <property type="entry name" value="ASP_PROTEASE"/>
    <property type="match status" value="1"/>
</dbReference>
<dbReference type="InterPro" id="IPR001969">
    <property type="entry name" value="Aspartic_peptidase_AS"/>
</dbReference>
<dbReference type="Gene3D" id="2.40.70.10">
    <property type="entry name" value="Acid Proteases"/>
    <property type="match status" value="1"/>
</dbReference>
<organism evidence="1 2">
    <name type="scientific">Dipteronia sinensis</name>
    <dbReference type="NCBI Taxonomy" id="43782"/>
    <lineage>
        <taxon>Eukaryota</taxon>
        <taxon>Viridiplantae</taxon>
        <taxon>Streptophyta</taxon>
        <taxon>Embryophyta</taxon>
        <taxon>Tracheophyta</taxon>
        <taxon>Spermatophyta</taxon>
        <taxon>Magnoliopsida</taxon>
        <taxon>eudicotyledons</taxon>
        <taxon>Gunneridae</taxon>
        <taxon>Pentapetalae</taxon>
        <taxon>rosids</taxon>
        <taxon>malvids</taxon>
        <taxon>Sapindales</taxon>
        <taxon>Sapindaceae</taxon>
        <taxon>Hippocastanoideae</taxon>
        <taxon>Acereae</taxon>
        <taxon>Dipteronia</taxon>
    </lineage>
</organism>
<evidence type="ECO:0000313" key="2">
    <source>
        <dbReference type="Proteomes" id="UP001281410"/>
    </source>
</evidence>
<dbReference type="GO" id="GO:0004190">
    <property type="term" value="F:aspartic-type endopeptidase activity"/>
    <property type="evidence" value="ECO:0007669"/>
    <property type="project" value="InterPro"/>
</dbReference>
<evidence type="ECO:0008006" key="3">
    <source>
        <dbReference type="Google" id="ProtNLM"/>
    </source>
</evidence>
<dbReference type="CDD" id="cd00303">
    <property type="entry name" value="retropepsin_like"/>
    <property type="match status" value="1"/>
</dbReference>
<dbReference type="InterPro" id="IPR021109">
    <property type="entry name" value="Peptidase_aspartic_dom_sf"/>
</dbReference>
<dbReference type="AlphaFoldDB" id="A0AAE0DYP7"/>
<reference evidence="1" key="1">
    <citation type="journal article" date="2023" name="Plant J.">
        <title>Genome sequences and population genomics provide insights into the demographic history, inbreeding, and mutation load of two 'living fossil' tree species of Dipteronia.</title>
        <authorList>
            <person name="Feng Y."/>
            <person name="Comes H.P."/>
            <person name="Chen J."/>
            <person name="Zhu S."/>
            <person name="Lu R."/>
            <person name="Zhang X."/>
            <person name="Li P."/>
            <person name="Qiu J."/>
            <person name="Olsen K.M."/>
            <person name="Qiu Y."/>
        </authorList>
    </citation>
    <scope>NUCLEOTIDE SEQUENCE</scope>
    <source>
        <strain evidence="1">NBL</strain>
    </source>
</reference>
<gene>
    <name evidence="1" type="ORF">Dsin_025804</name>
</gene>